<dbReference type="SUPFAM" id="SSF52025">
    <property type="entry name" value="PA domain"/>
    <property type="match status" value="1"/>
</dbReference>
<dbReference type="PANTHER" id="PTHR10404">
    <property type="entry name" value="N-ACETYLATED-ALPHA-LINKED ACIDIC DIPEPTIDASE"/>
    <property type="match status" value="1"/>
</dbReference>
<dbReference type="InterPro" id="IPR039373">
    <property type="entry name" value="Peptidase_M28B"/>
</dbReference>
<gene>
    <name evidence="3" type="ORF">BBN53_17660</name>
    <name evidence="4" type="ORF">ERS370011_01989</name>
</gene>
<dbReference type="OrthoDB" id="9789219at2"/>
<dbReference type="EMBL" id="CYTV01000004">
    <property type="protein sequence ID" value="CUI73567.1"/>
    <property type="molecule type" value="Genomic_DNA"/>
</dbReference>
<dbReference type="GO" id="GO:0004180">
    <property type="term" value="F:carboxypeptidase activity"/>
    <property type="evidence" value="ECO:0007669"/>
    <property type="project" value="TreeGrafter"/>
</dbReference>
<dbReference type="InterPro" id="IPR003137">
    <property type="entry name" value="PA_domain"/>
</dbReference>
<evidence type="ECO:0000259" key="1">
    <source>
        <dbReference type="Pfam" id="PF02225"/>
    </source>
</evidence>
<evidence type="ECO:0000313" key="5">
    <source>
        <dbReference type="Proteomes" id="UP000053096"/>
    </source>
</evidence>
<dbReference type="InterPro" id="IPR046450">
    <property type="entry name" value="PA_dom_sf"/>
</dbReference>
<dbReference type="Proteomes" id="UP000053096">
    <property type="component" value="Unassembled WGS sequence"/>
</dbReference>
<feature type="domain" description="Peptidase M28" evidence="2">
    <location>
        <begin position="221"/>
        <end position="415"/>
    </location>
</feature>
<evidence type="ECO:0000313" key="3">
    <source>
        <dbReference type="EMBL" id="ANY17542.1"/>
    </source>
</evidence>
<dbReference type="Proteomes" id="UP000092950">
    <property type="component" value="Chromosome"/>
</dbReference>
<dbReference type="PANTHER" id="PTHR10404:SF46">
    <property type="entry name" value="VACUOLAR PROTEIN SORTING-ASSOCIATED PROTEIN 70"/>
    <property type="match status" value="1"/>
</dbReference>
<dbReference type="Gene3D" id="3.40.630.10">
    <property type="entry name" value="Zn peptidases"/>
    <property type="match status" value="1"/>
</dbReference>
<evidence type="ECO:0000313" key="6">
    <source>
        <dbReference type="Proteomes" id="UP000092950"/>
    </source>
</evidence>
<feature type="domain" description="PA" evidence="1">
    <location>
        <begin position="94"/>
        <end position="193"/>
    </location>
</feature>
<dbReference type="EMBL" id="CP016440">
    <property type="protein sequence ID" value="ANY17542.1"/>
    <property type="molecule type" value="Genomic_DNA"/>
</dbReference>
<sequence length="572" mass="62034">MDRLLQQIDMTALRRDVEHISQHIPTRLAGTPAGDEMARYSAGRLVQAGVDARVVATPGLVSVPGPARLEGEGLGYALQTCAHCGPTPLSGLLAEVVYAGGGTAGELEKASAAGKIVLVDLGLPPSRPEKHRLARAAGAVGLITINWGSDAGDALPYGSVKSVWGNPASQHELQDLEAALPAAGISRRDGLDLRARLKGRPLALRLHVQPENGWRTVHYTVGELAGQGQDFVIAGGHQDSWQGPSATDNATGSACLLALARLFGPRRAELRRGLVFAFWEGHETGGMLSSAHYADRNWERLGDHAVAYLQIDQPGCRGATRWSSHSNTQLRRYVQDCDARLFPDTERSWRRSTKIGDASFFGLGIPMLAGLASYSPQVLSANANAPFGWWHHTARNTLDKVDFASLERHMHAYASYLWDLCTLPLMPFDFSEVAAGLAERLRMLAGEGDPLALSPLAARLDRLADKAGGLARAVQACNRNPRDGRIERLDEAQKRLSRQLIHLESSACGRYGHDPYGLTAQSTLLPGLYDLPAWQALAPGPSRWRQETELWRTRNRVADATRDALQTIEAVL</sequence>
<reference evidence="4 5" key="1">
    <citation type="submission" date="2015-09" db="EMBL/GenBank/DDBJ databases">
        <authorList>
            <person name="Jackson K.R."/>
            <person name="Lunt B.L."/>
            <person name="Fisher J.N.B."/>
            <person name="Gardner A.V."/>
            <person name="Bailey M.E."/>
            <person name="Deus L.M."/>
            <person name="Earl A.S."/>
            <person name="Gibby P.D."/>
            <person name="Hartmann K.A."/>
            <person name="Liu J.E."/>
            <person name="Manci A.M."/>
            <person name="Nielsen D.A."/>
            <person name="Solomon M.B."/>
            <person name="Breakwell D.P."/>
            <person name="Burnett S.H."/>
            <person name="Grose J.H."/>
        </authorList>
    </citation>
    <scope>NUCLEOTIDE SEQUENCE [LARGE SCALE GENOMIC DNA]</scope>
    <source>
        <strain evidence="4 5">2789STDY5608636</strain>
    </source>
</reference>
<dbReference type="AlphaFoldDB" id="A0A0J6C8R2"/>
<evidence type="ECO:0000313" key="4">
    <source>
        <dbReference type="EMBL" id="CUI73567.1"/>
    </source>
</evidence>
<name>A0A0J6C8R2_9BORD</name>
<reference evidence="3 6" key="2">
    <citation type="submission" date="2016-07" db="EMBL/GenBank/DDBJ databases">
        <title>Complete genome sequences of Bordetella pseudohinzii.</title>
        <authorList>
            <person name="Spilker T."/>
            <person name="Darrah R."/>
            <person name="LiPuma J.J."/>
        </authorList>
    </citation>
    <scope>NUCLEOTIDE SEQUENCE [LARGE SCALE GENOMIC DNA]</scope>
    <source>
        <strain evidence="3 6">HI4681</strain>
    </source>
</reference>
<dbReference type="SUPFAM" id="SSF53187">
    <property type="entry name" value="Zn-dependent exopeptidases"/>
    <property type="match status" value="1"/>
</dbReference>
<keyword evidence="6" id="KW-1185">Reference proteome</keyword>
<dbReference type="KEGG" id="bpdz:BBN53_17660"/>
<protein>
    <submittedName>
        <fullName evidence="4">Uncharacterized conserved protein</fullName>
    </submittedName>
</protein>
<accession>A0A0M7F058</accession>
<dbReference type="Gene3D" id="3.50.30.30">
    <property type="match status" value="1"/>
</dbReference>
<organism evidence="4 5">
    <name type="scientific">Bordetella pseudohinzii</name>
    <dbReference type="NCBI Taxonomy" id="1331258"/>
    <lineage>
        <taxon>Bacteria</taxon>
        <taxon>Pseudomonadati</taxon>
        <taxon>Pseudomonadota</taxon>
        <taxon>Betaproteobacteria</taxon>
        <taxon>Burkholderiales</taxon>
        <taxon>Alcaligenaceae</taxon>
        <taxon>Bordetella</taxon>
    </lineage>
</organism>
<proteinExistence type="predicted"/>
<dbReference type="RefSeq" id="WP_043213152.1">
    <property type="nucleotide sequence ID" value="NZ_CAJGUP010000078.1"/>
</dbReference>
<dbReference type="Pfam" id="PF02225">
    <property type="entry name" value="PA"/>
    <property type="match status" value="1"/>
</dbReference>
<dbReference type="Pfam" id="PF04389">
    <property type="entry name" value="Peptidase_M28"/>
    <property type="match status" value="1"/>
</dbReference>
<evidence type="ECO:0000259" key="2">
    <source>
        <dbReference type="Pfam" id="PF04389"/>
    </source>
</evidence>
<dbReference type="InterPro" id="IPR007484">
    <property type="entry name" value="Peptidase_M28"/>
</dbReference>
<accession>A0A0J6C8R2</accession>